<dbReference type="Proteomes" id="UP000271162">
    <property type="component" value="Unassembled WGS sequence"/>
</dbReference>
<dbReference type="EMBL" id="UYSL01006346">
    <property type="protein sequence ID" value="VDL67456.1"/>
    <property type="molecule type" value="Genomic_DNA"/>
</dbReference>
<reference evidence="1 2" key="2">
    <citation type="submission" date="2018-11" db="EMBL/GenBank/DDBJ databases">
        <authorList>
            <consortium name="Pathogen Informatics"/>
        </authorList>
    </citation>
    <scope>NUCLEOTIDE SEQUENCE [LARGE SCALE GENOMIC DNA]</scope>
</reference>
<dbReference type="WBParaSite" id="NBR_0000386601-mRNA-1">
    <property type="protein sequence ID" value="NBR_0000386601-mRNA-1"/>
    <property type="gene ID" value="NBR_0000386601"/>
</dbReference>
<gene>
    <name evidence="1" type="ORF">NBR_LOCUS3867</name>
</gene>
<evidence type="ECO:0000313" key="3">
    <source>
        <dbReference type="WBParaSite" id="NBR_0000386601-mRNA-1"/>
    </source>
</evidence>
<proteinExistence type="predicted"/>
<organism evidence="3">
    <name type="scientific">Nippostrongylus brasiliensis</name>
    <name type="common">Rat hookworm</name>
    <dbReference type="NCBI Taxonomy" id="27835"/>
    <lineage>
        <taxon>Eukaryota</taxon>
        <taxon>Metazoa</taxon>
        <taxon>Ecdysozoa</taxon>
        <taxon>Nematoda</taxon>
        <taxon>Chromadorea</taxon>
        <taxon>Rhabditida</taxon>
        <taxon>Rhabditina</taxon>
        <taxon>Rhabditomorpha</taxon>
        <taxon>Strongyloidea</taxon>
        <taxon>Heligmosomidae</taxon>
        <taxon>Nippostrongylus</taxon>
    </lineage>
</organism>
<dbReference type="AlphaFoldDB" id="A0A0N4XMW4"/>
<name>A0A0N4XMW4_NIPBR</name>
<sequence length="94" mass="10261">MSLERRETKSKKQKDLFGSFAGWLDRVALPPSLALLQLPLTNKGTYKKRRTEEKCDEELANHRYGIAIARDQFECSGGEDGGSDVIGGGGVGFG</sequence>
<protein>
    <submittedName>
        <fullName evidence="1 3">Uncharacterized protein</fullName>
    </submittedName>
</protein>
<keyword evidence="2" id="KW-1185">Reference proteome</keyword>
<evidence type="ECO:0000313" key="2">
    <source>
        <dbReference type="Proteomes" id="UP000271162"/>
    </source>
</evidence>
<reference evidence="3" key="1">
    <citation type="submission" date="2017-02" db="UniProtKB">
        <authorList>
            <consortium name="WormBaseParasite"/>
        </authorList>
    </citation>
    <scope>IDENTIFICATION</scope>
</reference>
<evidence type="ECO:0000313" key="1">
    <source>
        <dbReference type="EMBL" id="VDL67456.1"/>
    </source>
</evidence>
<accession>A0A0N4XMW4</accession>